<dbReference type="EMBL" id="PCHA01000014">
    <property type="protein sequence ID" value="PKU96188.1"/>
    <property type="molecule type" value="Genomic_DNA"/>
</dbReference>
<dbReference type="Proteomes" id="UP000233722">
    <property type="component" value="Unassembled WGS sequence"/>
</dbReference>
<evidence type="ECO:0000313" key="1">
    <source>
        <dbReference type="EMBL" id="PKU96188.1"/>
    </source>
</evidence>
<comment type="caution">
    <text evidence="1">The sequence shown here is derived from an EMBL/GenBank/DDBJ whole genome shotgun (WGS) entry which is preliminary data.</text>
</comment>
<sequence length="102" mass="11090">MALTINAMKIAEQYLTEALKQLHAEHALRTMHVDIAISDTDSSRTVGRVNLRRRGEQGTLTMSTQLDECTQGELLLLAGSALALYGQATDALAATDDDTEEE</sequence>
<accession>A0A2N3QVK7</accession>
<reference evidence="1 2" key="1">
    <citation type="submission" date="2017-10" db="EMBL/GenBank/DDBJ databases">
        <title>Bifidobacterium genomics.</title>
        <authorList>
            <person name="Lugli G.A."/>
            <person name="Milani C."/>
            <person name="Mancabelli L."/>
        </authorList>
    </citation>
    <scope>NUCLEOTIDE SEQUENCE [LARGE SCALE GENOMIC DNA]</scope>
    <source>
        <strain evidence="1 2">1747B</strain>
    </source>
</reference>
<gene>
    <name evidence="1" type="ORF">CQR45_0310</name>
</gene>
<protein>
    <submittedName>
        <fullName evidence="1">Uncharacterized protein</fullName>
    </submittedName>
</protein>
<proteinExistence type="predicted"/>
<name>A0A2N3QVK7_9BIFI</name>
<dbReference type="RefSeq" id="WP_101430617.1">
    <property type="nucleotide sequence ID" value="NZ_PCHA01000014.1"/>
</dbReference>
<evidence type="ECO:0000313" key="2">
    <source>
        <dbReference type="Proteomes" id="UP000233722"/>
    </source>
</evidence>
<dbReference type="AlphaFoldDB" id="A0A2N3QVK7"/>
<organism evidence="1 2">
    <name type="scientific">Bifidobacterium pseudolongum subsp. globosum</name>
    <dbReference type="NCBI Taxonomy" id="1690"/>
    <lineage>
        <taxon>Bacteria</taxon>
        <taxon>Bacillati</taxon>
        <taxon>Actinomycetota</taxon>
        <taxon>Actinomycetes</taxon>
        <taxon>Bifidobacteriales</taxon>
        <taxon>Bifidobacteriaceae</taxon>
        <taxon>Bifidobacterium</taxon>
    </lineage>
</organism>